<dbReference type="AlphaFoldDB" id="A0A8S4P6P8"/>
<name>A0A8S4P6P8_OWEFU</name>
<protein>
    <submittedName>
        <fullName evidence="1">Uncharacterized protein</fullName>
    </submittedName>
</protein>
<sequence>NIRDTHCVNTNNDTHYDDINTDSHCHDTKVGTQFTNEGNHYQVASWDSQSKKKKLDVKSETLITCTSHENLKKEDSSNLPIHIVWPHRWEHDKNPESLF</sequence>
<accession>A0A8S4P6P8</accession>
<evidence type="ECO:0000313" key="2">
    <source>
        <dbReference type="Proteomes" id="UP000749559"/>
    </source>
</evidence>
<feature type="non-terminal residue" evidence="1">
    <location>
        <position position="1"/>
    </location>
</feature>
<reference evidence="1" key="1">
    <citation type="submission" date="2022-03" db="EMBL/GenBank/DDBJ databases">
        <authorList>
            <person name="Martin C."/>
        </authorList>
    </citation>
    <scope>NUCLEOTIDE SEQUENCE</scope>
</reference>
<comment type="caution">
    <text evidence="1">The sequence shown here is derived from an EMBL/GenBank/DDBJ whole genome shotgun (WGS) entry which is preliminary data.</text>
</comment>
<organism evidence="1 2">
    <name type="scientific">Owenia fusiformis</name>
    <name type="common">Polychaete worm</name>
    <dbReference type="NCBI Taxonomy" id="6347"/>
    <lineage>
        <taxon>Eukaryota</taxon>
        <taxon>Metazoa</taxon>
        <taxon>Spiralia</taxon>
        <taxon>Lophotrochozoa</taxon>
        <taxon>Annelida</taxon>
        <taxon>Polychaeta</taxon>
        <taxon>Sedentaria</taxon>
        <taxon>Canalipalpata</taxon>
        <taxon>Sabellida</taxon>
        <taxon>Oweniida</taxon>
        <taxon>Oweniidae</taxon>
        <taxon>Owenia</taxon>
    </lineage>
</organism>
<feature type="non-terminal residue" evidence="1">
    <location>
        <position position="99"/>
    </location>
</feature>
<proteinExistence type="predicted"/>
<dbReference type="OrthoDB" id="10032790at2759"/>
<gene>
    <name evidence="1" type="ORF">OFUS_LOCUS14200</name>
</gene>
<evidence type="ECO:0000313" key="1">
    <source>
        <dbReference type="EMBL" id="CAH1788723.1"/>
    </source>
</evidence>
<keyword evidence="2" id="KW-1185">Reference proteome</keyword>
<dbReference type="EMBL" id="CAIIXF020000007">
    <property type="protein sequence ID" value="CAH1788723.1"/>
    <property type="molecule type" value="Genomic_DNA"/>
</dbReference>
<dbReference type="Proteomes" id="UP000749559">
    <property type="component" value="Unassembled WGS sequence"/>
</dbReference>